<evidence type="ECO:0000256" key="4">
    <source>
        <dbReference type="ARBA" id="ARBA00012841"/>
    </source>
</evidence>
<dbReference type="PRINTS" id="PR01042">
    <property type="entry name" value="TRNASYNTHASP"/>
</dbReference>
<dbReference type="GO" id="GO:0005829">
    <property type="term" value="C:cytosol"/>
    <property type="evidence" value="ECO:0007669"/>
    <property type="project" value="TreeGrafter"/>
</dbReference>
<dbReference type="InterPro" id="IPR004365">
    <property type="entry name" value="NA-bd_OB_tRNA"/>
</dbReference>
<dbReference type="CDD" id="cd04320">
    <property type="entry name" value="AspRS_cyto_N"/>
    <property type="match status" value="1"/>
</dbReference>
<dbReference type="SUPFAM" id="SSF50249">
    <property type="entry name" value="Nucleic acid-binding proteins"/>
    <property type="match status" value="1"/>
</dbReference>
<dbReference type="Pfam" id="PF01336">
    <property type="entry name" value="tRNA_anti-codon"/>
    <property type="match status" value="1"/>
</dbReference>
<dbReference type="Gene3D" id="3.30.930.10">
    <property type="entry name" value="Bira Bifunctional Protein, Domain 2"/>
    <property type="match status" value="1"/>
</dbReference>
<dbReference type="InterPro" id="IPR012340">
    <property type="entry name" value="NA-bd_OB-fold"/>
</dbReference>
<dbReference type="GO" id="GO:0017101">
    <property type="term" value="C:aminoacyl-tRNA synthetase multienzyme complex"/>
    <property type="evidence" value="ECO:0007669"/>
    <property type="project" value="TreeGrafter"/>
</dbReference>
<dbReference type="Proteomes" id="UP000030656">
    <property type="component" value="Unassembled WGS sequence"/>
</dbReference>
<dbReference type="NCBIfam" id="TIGR00458">
    <property type="entry name" value="aspS_nondisc"/>
    <property type="match status" value="1"/>
</dbReference>
<dbReference type="Pfam" id="PF04652">
    <property type="entry name" value="Vta1"/>
    <property type="match status" value="1"/>
</dbReference>
<dbReference type="InterPro" id="IPR039431">
    <property type="entry name" value="Vta1/CALS_N"/>
</dbReference>
<dbReference type="GO" id="GO:0003723">
    <property type="term" value="F:RNA binding"/>
    <property type="evidence" value="ECO:0007669"/>
    <property type="project" value="TreeGrafter"/>
</dbReference>
<dbReference type="PROSITE" id="PS50862">
    <property type="entry name" value="AA_TRNA_LIGASE_II"/>
    <property type="match status" value="1"/>
</dbReference>
<dbReference type="EMBL" id="KI928026">
    <property type="protein sequence ID" value="ETW28251.1"/>
    <property type="molecule type" value="Genomic_DNA"/>
</dbReference>
<dbReference type="EC" id="6.1.1.12" evidence="4"/>
<dbReference type="Gene3D" id="2.40.50.140">
    <property type="entry name" value="Nucleic acid-binding proteins"/>
    <property type="match status" value="1"/>
</dbReference>
<dbReference type="GO" id="GO:0004815">
    <property type="term" value="F:aspartate-tRNA ligase activity"/>
    <property type="evidence" value="ECO:0007669"/>
    <property type="project" value="UniProtKB-EC"/>
</dbReference>
<dbReference type="InterPro" id="IPR002312">
    <property type="entry name" value="Asp/Asn-tRNA-synth_IIb"/>
</dbReference>
<dbReference type="InterPro" id="IPR004364">
    <property type="entry name" value="Aa-tRNA-synt_II"/>
</dbReference>
<keyword evidence="9" id="KW-0648">Protein biosynthesis</keyword>
<evidence type="ECO:0000256" key="12">
    <source>
        <dbReference type="ARBA" id="ARBA00033155"/>
    </source>
</evidence>
<sequence length="795" mass="93310">MRPSFGSLDYNVLSNFCEKLFLAADKNDRNEVITKKTLQMFFTSKIFYEILNHFKNLSTEENKKYVYAKYKTIYLKKCFDNNITPEPGSPKNEDAVSEVDNKIDDEDKEEEEQITNDKYEHYEENNNDYYKGREKIGTQSKGTEDSVDFNLSLKHAQYAVNGIIKIIYIMINCLLQLNGRLNYLKKYLLLINLFNLKNKDINFILVRKGLFVCGLRKMEKDDVVSSTPAATEEAVMNDKKKEKKAKKLAEKELKLAKKLERENLKNEAAKVLDYVCEDINKDNYGYIKVSTLQKYADSIMELYNLEDIYNFFVKSEDCENEKREICVDKNVGDVKDTYNEENLLGKKKIWVRGRIHDIRSKGSIAFIILRHKLYSLQCILDIKNNNNDKNMMKWVSNLSLECIVDIYGEIKKPEIPIDSTNIKYEIHINKIFCLSKTMKELPFLLKDANMKETNDEITIKVNQDNRLNNRCFDLRTYANYSIFSLQSVICHIFRTFLLQHNFVEIHTPKLLGESSEGGANAFKINYFNQNGYLAQSPQLYKQMCINSGFDKVFEVGPVFRAENSNTYRHLCEYVSLDIEMTYKFDYMENVHFYDSMFKHIFKELTNNEKNKTFIKTIKNQYPSDDFVWLDKTPIFTYEEAIKILIKNGKLFLKEEDILTYDLTTDLEKELGKLIKLSHNTDYYIIINFPSSLRPFYTMYKEDDPKISNSYDFFMRGEEILSGSQRISDMKLLLENIKLFNLDPNKLNFYIDSFAYSSYPHSGCGIGLERVLMLFLGLNNIRKTSLFPRDPKRLIP</sequence>
<keyword evidence="6 16" id="KW-0436">Ligase</keyword>
<dbReference type="GO" id="GO:0012505">
    <property type="term" value="C:endomembrane system"/>
    <property type="evidence" value="ECO:0007669"/>
    <property type="project" value="UniProtKB-SubCell"/>
</dbReference>
<protein>
    <recommendedName>
        <fullName evidence="4">aspartate--tRNA ligase</fullName>
        <ecNumber evidence="4">6.1.1.12</ecNumber>
    </recommendedName>
    <alternativeName>
        <fullName evidence="12">Aspartyl-tRNA synthetase</fullName>
    </alternativeName>
</protein>
<dbReference type="AlphaFoldDB" id="A0A024VK28"/>
<comment type="catalytic activity">
    <reaction evidence="13">
        <text>tRNA(Asp) + L-aspartate + ATP = L-aspartyl-tRNA(Asp) + AMP + diphosphate</text>
        <dbReference type="Rhea" id="RHEA:19649"/>
        <dbReference type="Rhea" id="RHEA-COMP:9660"/>
        <dbReference type="Rhea" id="RHEA-COMP:9678"/>
        <dbReference type="ChEBI" id="CHEBI:29991"/>
        <dbReference type="ChEBI" id="CHEBI:30616"/>
        <dbReference type="ChEBI" id="CHEBI:33019"/>
        <dbReference type="ChEBI" id="CHEBI:78442"/>
        <dbReference type="ChEBI" id="CHEBI:78516"/>
        <dbReference type="ChEBI" id="CHEBI:456215"/>
        <dbReference type="EC" id="6.1.1.12"/>
    </reaction>
</comment>
<keyword evidence="8" id="KW-0067">ATP-binding</keyword>
<dbReference type="FunFam" id="2.40.50.140:FF:000533">
    <property type="entry name" value="Aspartate--tRNA ligase"/>
    <property type="match status" value="1"/>
</dbReference>
<evidence type="ECO:0000313" key="16">
    <source>
        <dbReference type="EMBL" id="ETW28251.1"/>
    </source>
</evidence>
<organism evidence="16 17">
    <name type="scientific">Plasmodium falciparum FCH/4</name>
    <dbReference type="NCBI Taxonomy" id="1036724"/>
    <lineage>
        <taxon>Eukaryota</taxon>
        <taxon>Sar</taxon>
        <taxon>Alveolata</taxon>
        <taxon>Apicomplexa</taxon>
        <taxon>Aconoidasida</taxon>
        <taxon>Haemosporida</taxon>
        <taxon>Plasmodiidae</taxon>
        <taxon>Plasmodium</taxon>
        <taxon>Plasmodium (Laverania)</taxon>
    </lineage>
</organism>
<proteinExistence type="inferred from homology"/>
<evidence type="ECO:0000256" key="3">
    <source>
        <dbReference type="ARBA" id="ARBA00005312"/>
    </source>
</evidence>
<dbReference type="CDD" id="cd00776">
    <property type="entry name" value="AsxRS_core"/>
    <property type="match status" value="1"/>
</dbReference>
<evidence type="ECO:0000256" key="2">
    <source>
        <dbReference type="ARBA" id="ARBA00004496"/>
    </source>
</evidence>
<feature type="region of interest" description="Disordered" evidence="14">
    <location>
        <begin position="85"/>
        <end position="115"/>
    </location>
</feature>
<dbReference type="GO" id="GO:0005524">
    <property type="term" value="F:ATP binding"/>
    <property type="evidence" value="ECO:0007669"/>
    <property type="project" value="UniProtKB-KW"/>
</dbReference>
<feature type="compositionally biased region" description="Acidic residues" evidence="14">
    <location>
        <begin position="103"/>
        <end position="114"/>
    </location>
</feature>
<dbReference type="NCBIfam" id="NF003483">
    <property type="entry name" value="PRK05159.1"/>
    <property type="match status" value="1"/>
</dbReference>
<evidence type="ECO:0000256" key="13">
    <source>
        <dbReference type="ARBA" id="ARBA00047904"/>
    </source>
</evidence>
<evidence type="ECO:0000256" key="8">
    <source>
        <dbReference type="ARBA" id="ARBA00022840"/>
    </source>
</evidence>
<dbReference type="PANTHER" id="PTHR43450">
    <property type="entry name" value="ASPARTYL-TRNA SYNTHETASE"/>
    <property type="match status" value="1"/>
</dbReference>
<keyword evidence="10" id="KW-0472">Membrane</keyword>
<feature type="domain" description="Aminoacyl-transfer RNA synthetases class-II family profile" evidence="15">
    <location>
        <begin position="483"/>
        <end position="795"/>
    </location>
</feature>
<dbReference type="InterPro" id="IPR006195">
    <property type="entry name" value="aa-tRNA-synth_II"/>
</dbReference>
<dbReference type="SUPFAM" id="SSF55681">
    <property type="entry name" value="Class II aaRS and biotin synthetases"/>
    <property type="match status" value="1"/>
</dbReference>
<evidence type="ECO:0000259" key="15">
    <source>
        <dbReference type="PROSITE" id="PS50862"/>
    </source>
</evidence>
<keyword evidence="7" id="KW-0547">Nucleotide-binding</keyword>
<dbReference type="GO" id="GO:0006422">
    <property type="term" value="P:aspartyl-tRNA aminoacylation"/>
    <property type="evidence" value="ECO:0007669"/>
    <property type="project" value="InterPro"/>
</dbReference>
<evidence type="ECO:0000256" key="10">
    <source>
        <dbReference type="ARBA" id="ARBA00023136"/>
    </source>
</evidence>
<evidence type="ECO:0000313" key="17">
    <source>
        <dbReference type="Proteomes" id="UP000030656"/>
    </source>
</evidence>
<keyword evidence="5" id="KW-0963">Cytoplasm</keyword>
<evidence type="ECO:0000256" key="6">
    <source>
        <dbReference type="ARBA" id="ARBA00022598"/>
    </source>
</evidence>
<gene>
    <name evidence="16" type="ORF">PFFCH_04408</name>
</gene>
<comment type="similarity">
    <text evidence="3">Belongs to the class-II aminoacyl-tRNA synthetase family. Type 2 subfamily.</text>
</comment>
<evidence type="ECO:0000256" key="5">
    <source>
        <dbReference type="ARBA" id="ARBA00022490"/>
    </source>
</evidence>
<reference evidence="16 17" key="1">
    <citation type="submission" date="2013-02" db="EMBL/GenBank/DDBJ databases">
        <title>The Genome Annotation of Plasmodium falciparum FCH/4.</title>
        <authorList>
            <consortium name="The Broad Institute Genome Sequencing Platform"/>
            <consortium name="The Broad Institute Genome Sequencing Center for Infectious Disease"/>
            <person name="Neafsey D."/>
            <person name="Hoffman S."/>
            <person name="Volkman S."/>
            <person name="Rosenthal P."/>
            <person name="Walker B."/>
            <person name="Young S.K."/>
            <person name="Zeng Q."/>
            <person name="Gargeya S."/>
            <person name="Fitzgerald M."/>
            <person name="Haas B."/>
            <person name="Abouelleil A."/>
            <person name="Allen A.W."/>
            <person name="Alvarado L."/>
            <person name="Arachchi H.M."/>
            <person name="Berlin A.M."/>
            <person name="Chapman S.B."/>
            <person name="Gainer-Dewar J."/>
            <person name="Goldberg J."/>
            <person name="Griggs A."/>
            <person name="Gujja S."/>
            <person name="Hansen M."/>
            <person name="Howarth C."/>
            <person name="Imamovic A."/>
            <person name="Ireland A."/>
            <person name="Larimer J."/>
            <person name="McCowan C."/>
            <person name="Murphy C."/>
            <person name="Pearson M."/>
            <person name="Poon T.W."/>
            <person name="Priest M."/>
            <person name="Roberts A."/>
            <person name="Saif S."/>
            <person name="Shea T."/>
            <person name="Sisk P."/>
            <person name="Sykes S."/>
            <person name="Wortman J."/>
            <person name="Nusbaum C."/>
            <person name="Birren B."/>
        </authorList>
    </citation>
    <scope>NUCLEOTIDE SEQUENCE [LARGE SCALE GENOMIC DNA]</scope>
    <source>
        <strain evidence="16 17">FCH/4</strain>
    </source>
</reference>
<dbReference type="InterPro" id="IPR023175">
    <property type="entry name" value="Vta1/CALS_N_sf"/>
</dbReference>
<evidence type="ECO:0000256" key="9">
    <source>
        <dbReference type="ARBA" id="ARBA00022917"/>
    </source>
</evidence>
<accession>A0A024VK28</accession>
<dbReference type="HAMAP" id="MF_02075">
    <property type="entry name" value="Asp_tRNA_synth_type2"/>
    <property type="match status" value="1"/>
</dbReference>
<feature type="compositionally biased region" description="Basic and acidic residues" evidence="14">
    <location>
        <begin position="91"/>
        <end position="102"/>
    </location>
</feature>
<evidence type="ECO:0000256" key="11">
    <source>
        <dbReference type="ARBA" id="ARBA00023146"/>
    </source>
</evidence>
<dbReference type="OrthoDB" id="372395at2759"/>
<dbReference type="InterPro" id="IPR004523">
    <property type="entry name" value="Asp-tRNA_synthase_2"/>
</dbReference>
<name>A0A024VK28_PLAFA</name>
<evidence type="ECO:0000256" key="1">
    <source>
        <dbReference type="ARBA" id="ARBA00004308"/>
    </source>
</evidence>
<dbReference type="PANTHER" id="PTHR43450:SF1">
    <property type="entry name" value="ASPARTATE--TRNA LIGASE, CYTOPLASMIC"/>
    <property type="match status" value="1"/>
</dbReference>
<comment type="subcellular location">
    <subcellularLocation>
        <location evidence="2">Cytoplasm</location>
    </subcellularLocation>
    <subcellularLocation>
        <location evidence="1">Endomembrane system</location>
    </subcellularLocation>
</comment>
<evidence type="ECO:0000256" key="7">
    <source>
        <dbReference type="ARBA" id="ARBA00022741"/>
    </source>
</evidence>
<dbReference type="InterPro" id="IPR045864">
    <property type="entry name" value="aa-tRNA-synth_II/BPL/LPL"/>
</dbReference>
<reference evidence="16 17" key="2">
    <citation type="submission" date="2013-02" db="EMBL/GenBank/DDBJ databases">
        <title>The Genome Sequence of Plasmodium falciparum FCH/4.</title>
        <authorList>
            <consortium name="The Broad Institute Genome Sequencing Platform"/>
            <consortium name="The Broad Institute Genome Sequencing Center for Infectious Disease"/>
            <person name="Neafsey D."/>
            <person name="Cheeseman I."/>
            <person name="Volkman S."/>
            <person name="Adams J."/>
            <person name="Walker B."/>
            <person name="Young S.K."/>
            <person name="Zeng Q."/>
            <person name="Gargeya S."/>
            <person name="Fitzgerald M."/>
            <person name="Haas B."/>
            <person name="Abouelleil A."/>
            <person name="Alvarado L."/>
            <person name="Arachchi H.M."/>
            <person name="Berlin A.M."/>
            <person name="Chapman S.B."/>
            <person name="Dewar J."/>
            <person name="Goldberg J."/>
            <person name="Griggs A."/>
            <person name="Gujja S."/>
            <person name="Hansen M."/>
            <person name="Howarth C."/>
            <person name="Imamovic A."/>
            <person name="Larimer J."/>
            <person name="McCowan C."/>
            <person name="Murphy C."/>
            <person name="Neiman D."/>
            <person name="Pearson M."/>
            <person name="Priest M."/>
            <person name="Roberts A."/>
            <person name="Saif S."/>
            <person name="Shea T."/>
            <person name="Sisk P."/>
            <person name="Sykes S."/>
            <person name="Wortman J."/>
            <person name="Nusbaum C."/>
            <person name="Birren B."/>
        </authorList>
    </citation>
    <scope>NUCLEOTIDE SEQUENCE [LARGE SCALE GENOMIC DNA]</scope>
    <source>
        <strain evidence="16 17">FCH/4</strain>
    </source>
</reference>
<evidence type="ECO:0000256" key="14">
    <source>
        <dbReference type="SAM" id="MobiDB-lite"/>
    </source>
</evidence>
<dbReference type="FunFam" id="3.30.930.10:FF:000038">
    <property type="entry name" value="Aspartate--tRNA ligase"/>
    <property type="match status" value="1"/>
</dbReference>
<dbReference type="Pfam" id="PF00152">
    <property type="entry name" value="tRNA-synt_2"/>
    <property type="match status" value="1"/>
</dbReference>
<dbReference type="Gene3D" id="1.25.40.270">
    <property type="entry name" value="Vacuolar protein sorting-associated protein vta1"/>
    <property type="match status" value="1"/>
</dbReference>
<keyword evidence="11" id="KW-0030">Aminoacyl-tRNA synthetase</keyword>